<keyword evidence="3" id="KW-1185">Reference proteome</keyword>
<evidence type="ECO:0000313" key="2">
    <source>
        <dbReference type="EMBL" id="MBK4216001.1"/>
    </source>
</evidence>
<accession>A0A934VUN3</accession>
<comment type="caution">
    <text evidence="2">The sequence shown here is derived from an EMBL/GenBank/DDBJ whole genome shotgun (WGS) entry which is preliminary data.</text>
</comment>
<sequence length="152" mass="17345">MRRFVASMILAAALPLSAAAQVMGDPDVIELLMQDQGLPVERGVERNRTPYIISSIDGIRFTIYFHDCRQTCGSLQFISGYETGPHQRISLRVMNDWNRTQRFSRAYLDRFGDPIIEMDVNLGADGMGRSNFNELLTHWAASLFAFRNLINW</sequence>
<dbReference type="EMBL" id="JAEPRQ010000002">
    <property type="protein sequence ID" value="MBK4216001.1"/>
    <property type="molecule type" value="Genomic_DNA"/>
</dbReference>
<feature type="signal peptide" evidence="1">
    <location>
        <begin position="1"/>
        <end position="20"/>
    </location>
</feature>
<feature type="chain" id="PRO_5037853932" evidence="1">
    <location>
        <begin position="21"/>
        <end position="152"/>
    </location>
</feature>
<name>A0A934VUN3_9RHOB</name>
<dbReference type="CDD" id="cd17511">
    <property type="entry name" value="YbjN_AmyR-like"/>
    <property type="match status" value="1"/>
</dbReference>
<dbReference type="InterPro" id="IPR019660">
    <property type="entry name" value="Put_sensory_transdc_reg_YbjN"/>
</dbReference>
<dbReference type="RefSeq" id="WP_200685479.1">
    <property type="nucleotide sequence ID" value="NZ_JAEPRQ010000002.1"/>
</dbReference>
<protein>
    <submittedName>
        <fullName evidence="2">YbjN domain-containing protein</fullName>
    </submittedName>
</protein>
<evidence type="ECO:0000313" key="3">
    <source>
        <dbReference type="Proteomes" id="UP000640485"/>
    </source>
</evidence>
<dbReference type="Proteomes" id="UP000640485">
    <property type="component" value="Unassembled WGS sequence"/>
</dbReference>
<organism evidence="2 3">
    <name type="scientific">Paracoccus caeni</name>
    <dbReference type="NCBI Taxonomy" id="657651"/>
    <lineage>
        <taxon>Bacteria</taxon>
        <taxon>Pseudomonadati</taxon>
        <taxon>Pseudomonadota</taxon>
        <taxon>Alphaproteobacteria</taxon>
        <taxon>Rhodobacterales</taxon>
        <taxon>Paracoccaceae</taxon>
        <taxon>Paracoccus</taxon>
    </lineage>
</organism>
<keyword evidence="1" id="KW-0732">Signal</keyword>
<evidence type="ECO:0000256" key="1">
    <source>
        <dbReference type="SAM" id="SignalP"/>
    </source>
</evidence>
<dbReference type="AlphaFoldDB" id="A0A934VUN3"/>
<dbReference type="Pfam" id="PF10722">
    <property type="entry name" value="YbjN"/>
    <property type="match status" value="1"/>
</dbReference>
<gene>
    <name evidence="2" type="ORF">JJJ17_08700</name>
</gene>
<proteinExistence type="predicted"/>
<reference evidence="2" key="1">
    <citation type="submission" date="2021-01" db="EMBL/GenBank/DDBJ databases">
        <title>Paracoccus amoyensis sp. nov., isolated from the surface seawater along the coast of Xiamen Island, China.</title>
        <authorList>
            <person name="Lyu L."/>
        </authorList>
    </citation>
    <scope>NUCLEOTIDE SEQUENCE</scope>
    <source>
        <strain evidence="2">MJ17</strain>
    </source>
</reference>